<evidence type="ECO:0000313" key="2">
    <source>
        <dbReference type="EMBL" id="KAK6360114.1"/>
    </source>
</evidence>
<keyword evidence="3" id="KW-1185">Reference proteome</keyword>
<reference evidence="2 3" key="1">
    <citation type="submission" date="2019-10" db="EMBL/GenBank/DDBJ databases">
        <authorList>
            <person name="Palmer J.M."/>
        </authorList>
    </citation>
    <scope>NUCLEOTIDE SEQUENCE [LARGE SCALE GENOMIC DNA]</scope>
    <source>
        <strain evidence="2 3">TWF730</strain>
    </source>
</reference>
<evidence type="ECO:0000313" key="3">
    <source>
        <dbReference type="Proteomes" id="UP001373714"/>
    </source>
</evidence>
<dbReference type="Proteomes" id="UP001373714">
    <property type="component" value="Unassembled WGS sequence"/>
</dbReference>
<sequence>MSLMMEGSDFTNEFTNSDVTLLSIYEGSLTVRKGSSSSAYINISGISFASGKFKGQTWYLPDQPHARHQRVTHASVREESDHPVFTYHSEVMSNEVPMTSTPPRMPWEH</sequence>
<accession>A0AAV9VE74</accession>
<comment type="caution">
    <text evidence="2">The sequence shown here is derived from an EMBL/GenBank/DDBJ whole genome shotgun (WGS) entry which is preliminary data.</text>
</comment>
<dbReference type="AlphaFoldDB" id="A0AAV9VE74"/>
<proteinExistence type="predicted"/>
<gene>
    <name evidence="2" type="ORF">TWF730_006267</name>
</gene>
<name>A0AAV9VE74_9PEZI</name>
<feature type="region of interest" description="Disordered" evidence="1">
    <location>
        <begin position="88"/>
        <end position="109"/>
    </location>
</feature>
<evidence type="ECO:0000256" key="1">
    <source>
        <dbReference type="SAM" id="MobiDB-lite"/>
    </source>
</evidence>
<organism evidence="2 3">
    <name type="scientific">Orbilia blumenaviensis</name>
    <dbReference type="NCBI Taxonomy" id="1796055"/>
    <lineage>
        <taxon>Eukaryota</taxon>
        <taxon>Fungi</taxon>
        <taxon>Dikarya</taxon>
        <taxon>Ascomycota</taxon>
        <taxon>Pezizomycotina</taxon>
        <taxon>Orbiliomycetes</taxon>
        <taxon>Orbiliales</taxon>
        <taxon>Orbiliaceae</taxon>
        <taxon>Orbilia</taxon>
    </lineage>
</organism>
<protein>
    <submittedName>
        <fullName evidence="2">Uncharacterized protein</fullName>
    </submittedName>
</protein>
<dbReference type="EMBL" id="JAVHNS010000003">
    <property type="protein sequence ID" value="KAK6360114.1"/>
    <property type="molecule type" value="Genomic_DNA"/>
</dbReference>